<dbReference type="GO" id="GO:0004622">
    <property type="term" value="F:phosphatidylcholine lysophospholipase activity"/>
    <property type="evidence" value="ECO:0007669"/>
    <property type="project" value="TreeGrafter"/>
</dbReference>
<dbReference type="InterPro" id="IPR051532">
    <property type="entry name" value="Ester_Hydrolysis_Enzymes"/>
</dbReference>
<evidence type="ECO:0000313" key="3">
    <source>
        <dbReference type="EMBL" id="SDW69322.1"/>
    </source>
</evidence>
<organism evidence="3 4">
    <name type="scientific">Alicyclobacillus hesperidum</name>
    <dbReference type="NCBI Taxonomy" id="89784"/>
    <lineage>
        <taxon>Bacteria</taxon>
        <taxon>Bacillati</taxon>
        <taxon>Bacillota</taxon>
        <taxon>Bacilli</taxon>
        <taxon>Bacillales</taxon>
        <taxon>Alicyclobacillaceae</taxon>
        <taxon>Alicyclobacillus</taxon>
    </lineage>
</organism>
<dbReference type="PANTHER" id="PTHR30383:SF5">
    <property type="entry name" value="SGNH HYDROLASE-TYPE ESTERASE DOMAIN-CONTAINING PROTEIN"/>
    <property type="match status" value="1"/>
</dbReference>
<reference evidence="4" key="2">
    <citation type="submission" date="2016-10" db="EMBL/GenBank/DDBJ databases">
        <authorList>
            <person name="Varghese N."/>
        </authorList>
    </citation>
    <scope>NUCLEOTIDE SEQUENCE [LARGE SCALE GENOMIC DNA]</scope>
    <source>
        <strain evidence="4">DSM 12489</strain>
    </source>
</reference>
<dbReference type="PANTHER" id="PTHR30383">
    <property type="entry name" value="THIOESTERASE 1/PROTEASE 1/LYSOPHOSPHOLIPASE L1"/>
    <property type="match status" value="1"/>
</dbReference>
<proteinExistence type="predicted"/>
<dbReference type="EMBL" id="FNOJ01000011">
    <property type="protein sequence ID" value="SDW69322.1"/>
    <property type="molecule type" value="Genomic_DNA"/>
</dbReference>
<dbReference type="Gene3D" id="3.40.50.1110">
    <property type="entry name" value="SGNH hydrolase"/>
    <property type="match status" value="1"/>
</dbReference>
<accession>A0A1H2VLY9</accession>
<keyword evidence="4" id="KW-1185">Reference proteome</keyword>
<evidence type="ECO:0000313" key="2">
    <source>
        <dbReference type="EMBL" id="GLV12960.1"/>
    </source>
</evidence>
<gene>
    <name evidence="2" type="primary">lipC</name>
    <name evidence="2" type="ORF">Heshes_06440</name>
    <name evidence="3" type="ORF">SAMN04489725_11173</name>
</gene>
<evidence type="ECO:0000259" key="1">
    <source>
        <dbReference type="Pfam" id="PF13472"/>
    </source>
</evidence>
<reference evidence="3" key="1">
    <citation type="submission" date="2016-10" db="EMBL/GenBank/DDBJ databases">
        <authorList>
            <person name="de Groot N.N."/>
        </authorList>
    </citation>
    <scope>NUCLEOTIDE SEQUENCE [LARGE SCALE GENOMIC DNA]</scope>
    <source>
        <strain evidence="3">DSM 12489</strain>
    </source>
</reference>
<dbReference type="RefSeq" id="WP_074693306.1">
    <property type="nucleotide sequence ID" value="NZ_BSRA01000003.1"/>
</dbReference>
<dbReference type="Pfam" id="PF13472">
    <property type="entry name" value="Lipase_GDSL_2"/>
    <property type="match status" value="1"/>
</dbReference>
<reference evidence="2" key="3">
    <citation type="submission" date="2023-02" db="EMBL/GenBank/DDBJ databases">
        <title>Proposal of a novel subspecies: Alicyclobacillus hesperidum subspecies aegle.</title>
        <authorList>
            <person name="Goto K."/>
            <person name="Fujii T."/>
            <person name="Yasui K."/>
            <person name="Mochida K."/>
            <person name="Kato-Tanaka Y."/>
            <person name="Morohoshi S."/>
            <person name="An S.Y."/>
            <person name="Kasai H."/>
            <person name="Yokota A."/>
        </authorList>
    </citation>
    <scope>NUCLEOTIDE SEQUENCE</scope>
    <source>
        <strain evidence="2">DSM 12766</strain>
    </source>
</reference>
<dbReference type="Proteomes" id="UP001157137">
    <property type="component" value="Unassembled WGS sequence"/>
</dbReference>
<dbReference type="SUPFAM" id="SSF52266">
    <property type="entry name" value="SGNH hydrolase"/>
    <property type="match status" value="1"/>
</dbReference>
<protein>
    <submittedName>
        <fullName evidence="3">Lysophospholipase L1</fullName>
    </submittedName>
    <submittedName>
        <fullName evidence="2">Spore germination lipase LipC</fullName>
    </submittedName>
</protein>
<dbReference type="InterPro" id="IPR013830">
    <property type="entry name" value="SGNH_hydro"/>
</dbReference>
<dbReference type="STRING" id="89784.SAMN04489725_11173"/>
<evidence type="ECO:0000313" key="4">
    <source>
        <dbReference type="Proteomes" id="UP000182589"/>
    </source>
</evidence>
<name>A0A1H2VLY9_9BACL</name>
<dbReference type="CDD" id="cd00229">
    <property type="entry name" value="SGNH_hydrolase"/>
    <property type="match status" value="1"/>
</dbReference>
<dbReference type="Proteomes" id="UP000182589">
    <property type="component" value="Unassembled WGS sequence"/>
</dbReference>
<dbReference type="InterPro" id="IPR036514">
    <property type="entry name" value="SGNH_hydro_sf"/>
</dbReference>
<sequence>MLMLALGDSITYGYGATTPEHSFAKLLQKQFAKNVRATLHVQAKPGWTSRQLNRSLRELPACIFDEAEIVTLMIGGNDLLKAAPFLLTGSADRIAQVCERSREEIEEIVECANRSYNTFALATLYNPFPNFGLAEQITNQYNDMLRAVAARNGLVLVESQKSFRGREHDYVENYRNGLFRDIRLFRNPIHPTDAGHHALYQAFYRALQRARARERAKAQRRRLNRQTRRA</sequence>
<feature type="domain" description="SGNH hydrolase-type esterase" evidence="1">
    <location>
        <begin position="5"/>
        <end position="197"/>
    </location>
</feature>
<dbReference type="EMBL" id="BSRA01000003">
    <property type="protein sequence ID" value="GLV12960.1"/>
    <property type="molecule type" value="Genomic_DNA"/>
</dbReference>
<dbReference type="AlphaFoldDB" id="A0A1H2VLY9"/>